<dbReference type="PANTHER" id="PTHR43479:SF11">
    <property type="entry name" value="ACREF_ENVCD OPERON REPRESSOR-RELATED"/>
    <property type="match status" value="1"/>
</dbReference>
<reference evidence="4" key="1">
    <citation type="submission" date="2022-06" db="EMBL/GenBank/DDBJ databases">
        <title>Whole genome shotgun sequencing (WGS) of Rathayibacter sp. ZW T2_19, isolated from stored onions (Allium cepa).</title>
        <authorList>
            <person name="Stoll D.A."/>
            <person name="Huch M."/>
        </authorList>
    </citation>
    <scope>NUCLEOTIDE SEQUENCE</scope>
    <source>
        <strain evidence="4">ZW T2_19</strain>
    </source>
</reference>
<dbReference type="Proteomes" id="UP001155240">
    <property type="component" value="Unassembled WGS sequence"/>
</dbReference>
<keyword evidence="5" id="KW-1185">Reference proteome</keyword>
<feature type="domain" description="HTH tetR-type" evidence="3">
    <location>
        <begin position="8"/>
        <end position="68"/>
    </location>
</feature>
<gene>
    <name evidence="4" type="ORF">NB037_01815</name>
</gene>
<evidence type="ECO:0000313" key="4">
    <source>
        <dbReference type="EMBL" id="MCM6761144.1"/>
    </source>
</evidence>
<protein>
    <submittedName>
        <fullName evidence="4">TetR/AcrR family transcriptional regulator</fullName>
    </submittedName>
</protein>
<name>A0A9X2IT00_9MICO</name>
<dbReference type="Pfam" id="PF00440">
    <property type="entry name" value="TetR_N"/>
    <property type="match status" value="1"/>
</dbReference>
<dbReference type="EMBL" id="JAMRYM010000003">
    <property type="protein sequence ID" value="MCM6761144.1"/>
    <property type="molecule type" value="Genomic_DNA"/>
</dbReference>
<dbReference type="GO" id="GO:0003677">
    <property type="term" value="F:DNA binding"/>
    <property type="evidence" value="ECO:0007669"/>
    <property type="project" value="UniProtKB-UniRule"/>
</dbReference>
<keyword evidence="1 2" id="KW-0238">DNA-binding</keyword>
<dbReference type="PROSITE" id="PS50977">
    <property type="entry name" value="HTH_TETR_2"/>
    <property type="match status" value="1"/>
</dbReference>
<dbReference type="PANTHER" id="PTHR43479">
    <property type="entry name" value="ACREF/ENVCD OPERON REPRESSOR-RELATED"/>
    <property type="match status" value="1"/>
</dbReference>
<feature type="DNA-binding region" description="H-T-H motif" evidence="2">
    <location>
        <begin position="31"/>
        <end position="50"/>
    </location>
</feature>
<evidence type="ECO:0000313" key="5">
    <source>
        <dbReference type="Proteomes" id="UP001155240"/>
    </source>
</evidence>
<sequence length="191" mass="21131">MENTDPRYVRSRLKLRAAMLEIADEDLEQLTVSAVCEKVGIDRATFYRHFATIDGLVDDTLRSLADESTDRWSATARGTGDQLDESAAILRAYLEQIVKHWALYRWALGPTGSARVIHTVLEEAIRGVAAELILLQGDDEHTQARAWFLGGGLVGGILHWLQTESPEREPAELAQWLLGVSSPLPAIPTTV</sequence>
<dbReference type="InterPro" id="IPR050624">
    <property type="entry name" value="HTH-type_Tx_Regulator"/>
</dbReference>
<dbReference type="AlphaFoldDB" id="A0A9X2IT00"/>
<organism evidence="4 5">
    <name type="scientific">Rathayibacter rubneri</name>
    <dbReference type="NCBI Taxonomy" id="2950106"/>
    <lineage>
        <taxon>Bacteria</taxon>
        <taxon>Bacillati</taxon>
        <taxon>Actinomycetota</taxon>
        <taxon>Actinomycetes</taxon>
        <taxon>Micrococcales</taxon>
        <taxon>Microbacteriaceae</taxon>
        <taxon>Rathayibacter</taxon>
    </lineage>
</organism>
<dbReference type="SUPFAM" id="SSF46689">
    <property type="entry name" value="Homeodomain-like"/>
    <property type="match status" value="1"/>
</dbReference>
<dbReference type="InterPro" id="IPR001647">
    <property type="entry name" value="HTH_TetR"/>
</dbReference>
<evidence type="ECO:0000259" key="3">
    <source>
        <dbReference type="PROSITE" id="PS50977"/>
    </source>
</evidence>
<dbReference type="RefSeq" id="WP_251943096.1">
    <property type="nucleotide sequence ID" value="NZ_JAMRYM010000003.1"/>
</dbReference>
<proteinExistence type="predicted"/>
<dbReference type="InterPro" id="IPR009057">
    <property type="entry name" value="Homeodomain-like_sf"/>
</dbReference>
<dbReference type="Gene3D" id="1.10.357.10">
    <property type="entry name" value="Tetracycline Repressor, domain 2"/>
    <property type="match status" value="1"/>
</dbReference>
<evidence type="ECO:0000256" key="2">
    <source>
        <dbReference type="PROSITE-ProRule" id="PRU00335"/>
    </source>
</evidence>
<evidence type="ECO:0000256" key="1">
    <source>
        <dbReference type="ARBA" id="ARBA00023125"/>
    </source>
</evidence>
<accession>A0A9X2IT00</accession>
<comment type="caution">
    <text evidence="4">The sequence shown here is derived from an EMBL/GenBank/DDBJ whole genome shotgun (WGS) entry which is preliminary data.</text>
</comment>